<feature type="non-terminal residue" evidence="1">
    <location>
        <position position="1"/>
    </location>
</feature>
<dbReference type="Proteomes" id="UP000014252">
    <property type="component" value="Unassembled WGS sequence"/>
</dbReference>
<gene>
    <name evidence="1" type="ORF">Lpp71_09684</name>
</gene>
<dbReference type="EMBL" id="ANKD01000472">
    <property type="protein sequence ID" value="EPC72979.1"/>
    <property type="molecule type" value="Genomic_DNA"/>
</dbReference>
<name>A0A8E0IRU8_LACPA</name>
<accession>A0A8E0IRU8</accession>
<comment type="caution">
    <text evidence="1">The sequence shown here is derived from an EMBL/GenBank/DDBJ whole genome shotgun (WGS) entry which is preliminary data.</text>
</comment>
<evidence type="ECO:0000313" key="2">
    <source>
        <dbReference type="Proteomes" id="UP000014252"/>
    </source>
</evidence>
<reference evidence="1 2" key="1">
    <citation type="journal article" date="2013" name="PLoS ONE">
        <title>Lactobacillus paracasei comparative genomics: towards species pan-genome definition and exploitation of diversity.</title>
        <authorList>
            <person name="Smokvina T."/>
            <person name="Wels M."/>
            <person name="Polka J."/>
            <person name="Chervaux C."/>
            <person name="Brisse S."/>
            <person name="Boekhorst J."/>
            <person name="van Hylckama Vlieg J.E."/>
            <person name="Siezen R.J."/>
        </authorList>
    </citation>
    <scope>NUCLEOTIDE SEQUENCE [LARGE SCALE GENOMIC DNA]</scope>
    <source>
        <strain evidence="1 2">Lpp71</strain>
    </source>
</reference>
<organism evidence="1 2">
    <name type="scientific">Lacticaseibacillus paracasei subsp. paracasei Lpp71</name>
    <dbReference type="NCBI Taxonomy" id="1256207"/>
    <lineage>
        <taxon>Bacteria</taxon>
        <taxon>Bacillati</taxon>
        <taxon>Bacillota</taxon>
        <taxon>Bacilli</taxon>
        <taxon>Lactobacillales</taxon>
        <taxon>Lactobacillaceae</taxon>
        <taxon>Lacticaseibacillus</taxon>
    </lineage>
</organism>
<proteinExistence type="predicted"/>
<evidence type="ECO:0000313" key="1">
    <source>
        <dbReference type="EMBL" id="EPC72979.1"/>
    </source>
</evidence>
<dbReference type="InterPro" id="IPR036291">
    <property type="entry name" value="NAD(P)-bd_dom_sf"/>
</dbReference>
<sequence length="86" mass="9621">KGEAYNIANSNLNLHLKDFANELATMFGKKVVYDLPDAIEAAGYSKVTKALLDTKKINDLGWTAPFDRARSLQHTVEILRSELNKN</sequence>
<dbReference type="AlphaFoldDB" id="A0A8E0IRU8"/>
<protein>
    <submittedName>
        <fullName evidence="1">Nad-dependent epimerase/dehydratase</fullName>
    </submittedName>
</protein>
<dbReference type="SUPFAM" id="SSF51735">
    <property type="entry name" value="NAD(P)-binding Rossmann-fold domains"/>
    <property type="match status" value="1"/>
</dbReference>